<evidence type="ECO:0000313" key="2">
    <source>
        <dbReference type="EMBL" id="EKM61200.1"/>
    </source>
</evidence>
<dbReference type="AlphaFoldDB" id="K5WP16"/>
<dbReference type="KEGG" id="pco:PHACADRAFT_247655"/>
<dbReference type="InParanoid" id="K5WP16"/>
<feature type="region of interest" description="Disordered" evidence="1">
    <location>
        <begin position="1"/>
        <end position="39"/>
    </location>
</feature>
<name>K5WP16_PHACS</name>
<organism evidence="2 3">
    <name type="scientific">Phanerochaete carnosa (strain HHB-10118-sp)</name>
    <name type="common">White-rot fungus</name>
    <name type="synonym">Peniophora carnosa</name>
    <dbReference type="NCBI Taxonomy" id="650164"/>
    <lineage>
        <taxon>Eukaryota</taxon>
        <taxon>Fungi</taxon>
        <taxon>Dikarya</taxon>
        <taxon>Basidiomycota</taxon>
        <taxon>Agaricomycotina</taxon>
        <taxon>Agaricomycetes</taxon>
        <taxon>Polyporales</taxon>
        <taxon>Phanerochaetaceae</taxon>
        <taxon>Phanerochaete</taxon>
    </lineage>
</organism>
<dbReference type="GeneID" id="18914146"/>
<keyword evidence="3" id="KW-1185">Reference proteome</keyword>
<dbReference type="EMBL" id="JH930468">
    <property type="protein sequence ID" value="EKM61200.1"/>
    <property type="molecule type" value="Genomic_DNA"/>
</dbReference>
<sequence length="118" mass="12938">MPPGFVETTPAEGVNQAPTVSESRQAYPGSSAFQAEHPRGQPRALATLPLTHHITLLRYPSLIERTGQQNTDAISRKDDGLNRFKGLIRTPGNPTTAEFVFAVHDFGVTLEPDGIFRR</sequence>
<evidence type="ECO:0000313" key="3">
    <source>
        <dbReference type="Proteomes" id="UP000008370"/>
    </source>
</evidence>
<dbReference type="HOGENOM" id="CLU_2073990_0_0_1"/>
<evidence type="ECO:0000256" key="1">
    <source>
        <dbReference type="SAM" id="MobiDB-lite"/>
    </source>
</evidence>
<dbReference type="RefSeq" id="XP_007390631.1">
    <property type="nucleotide sequence ID" value="XM_007390569.1"/>
</dbReference>
<accession>K5WP16</accession>
<proteinExistence type="predicted"/>
<reference evidence="2 3" key="1">
    <citation type="journal article" date="2012" name="BMC Genomics">
        <title>Comparative genomics of the white-rot fungi, Phanerochaete carnosa and P. chrysosporium, to elucidate the genetic basis of the distinct wood types they colonize.</title>
        <authorList>
            <person name="Suzuki H."/>
            <person name="MacDonald J."/>
            <person name="Syed K."/>
            <person name="Salamov A."/>
            <person name="Hori C."/>
            <person name="Aerts A."/>
            <person name="Henrissat B."/>
            <person name="Wiebenga A."/>
            <person name="vanKuyk P.A."/>
            <person name="Barry K."/>
            <person name="Lindquist E."/>
            <person name="LaButti K."/>
            <person name="Lapidus A."/>
            <person name="Lucas S."/>
            <person name="Coutinho P."/>
            <person name="Gong Y."/>
            <person name="Samejima M."/>
            <person name="Mahadevan R."/>
            <person name="Abou-Zaid M."/>
            <person name="de Vries R.P."/>
            <person name="Igarashi K."/>
            <person name="Yadav J.S."/>
            <person name="Grigoriev I.V."/>
            <person name="Master E.R."/>
        </authorList>
    </citation>
    <scope>NUCLEOTIDE SEQUENCE [LARGE SCALE GENOMIC DNA]</scope>
    <source>
        <strain evidence="2 3">HHB-10118-sp</strain>
    </source>
</reference>
<dbReference type="Proteomes" id="UP000008370">
    <property type="component" value="Unassembled WGS sequence"/>
</dbReference>
<gene>
    <name evidence="2" type="ORF">PHACADRAFT_247655</name>
</gene>
<protein>
    <submittedName>
        <fullName evidence="2">Uncharacterized protein</fullName>
    </submittedName>
</protein>